<dbReference type="Gene3D" id="3.10.450.10">
    <property type="match status" value="1"/>
</dbReference>
<dbReference type="EnsemblMetazoa" id="LLOJ005983-RA">
    <property type="protein sequence ID" value="LLOJ005983-PA"/>
    <property type="gene ID" value="LLOJ005983"/>
</dbReference>
<reference evidence="4" key="3">
    <citation type="submission" date="2020-05" db="UniProtKB">
        <authorList>
            <consortium name="EnsemblMetazoa"/>
        </authorList>
    </citation>
    <scope>IDENTIFICATION</scope>
    <source>
        <strain evidence="4">Jacobina</strain>
    </source>
</reference>
<evidence type="ECO:0000313" key="5">
    <source>
        <dbReference type="Proteomes" id="UP000092461"/>
    </source>
</evidence>
<evidence type="ECO:0000256" key="1">
    <source>
        <dbReference type="ARBA" id="ARBA00009403"/>
    </source>
</evidence>
<reference evidence="3" key="2">
    <citation type="journal article" date="2020" name="BMC">
        <title>Leishmania infection induces a limited differential gene expression in the sand fly midgut.</title>
        <authorList>
            <person name="Coutinho-Abreu I.V."/>
            <person name="Serafim T.D."/>
            <person name="Meneses C."/>
            <person name="Kamhawi S."/>
            <person name="Oliveira F."/>
            <person name="Valenzuela J.G."/>
        </authorList>
    </citation>
    <scope>NUCLEOTIDE SEQUENCE</scope>
    <source>
        <strain evidence="3">Jacobina</strain>
        <tissue evidence="3">Midgut</tissue>
    </source>
</reference>
<dbReference type="InterPro" id="IPR000010">
    <property type="entry name" value="Cystatin_dom"/>
</dbReference>
<dbReference type="InterPro" id="IPR018073">
    <property type="entry name" value="Prot_inh_cystat_CS"/>
</dbReference>
<evidence type="ECO:0000259" key="2">
    <source>
        <dbReference type="Pfam" id="PF00031"/>
    </source>
</evidence>
<dbReference type="VEuPathDB" id="VectorBase:LLONM1_001005"/>
<reference evidence="5" key="1">
    <citation type="submission" date="2012-05" db="EMBL/GenBank/DDBJ databases">
        <title>Whole Genome Assembly of Lutzomyia longipalpis.</title>
        <authorList>
            <person name="Richards S."/>
            <person name="Qu C."/>
            <person name="Dillon R."/>
            <person name="Worley K."/>
            <person name="Scherer S."/>
            <person name="Batterton M."/>
            <person name="Taylor A."/>
            <person name="Hawes A."/>
            <person name="Hernandez B."/>
            <person name="Kovar C."/>
            <person name="Mandapat C."/>
            <person name="Pham C."/>
            <person name="Qu C."/>
            <person name="Jing C."/>
            <person name="Bess C."/>
            <person name="Bandaranaike D."/>
            <person name="Ngo D."/>
            <person name="Ongeri F."/>
            <person name="Arias F."/>
            <person name="Lara F."/>
            <person name="Weissenberger G."/>
            <person name="Kamau G."/>
            <person name="Han H."/>
            <person name="Shen H."/>
            <person name="Dinh H."/>
            <person name="Khalil I."/>
            <person name="Jones J."/>
            <person name="Shafer J."/>
            <person name="Jayaseelan J."/>
            <person name="Quiroz J."/>
            <person name="Blankenburg K."/>
            <person name="Nguyen L."/>
            <person name="Jackson L."/>
            <person name="Francisco L."/>
            <person name="Tang L.-Y."/>
            <person name="Pu L.-L."/>
            <person name="Perales L."/>
            <person name="Lorensuhewa L."/>
            <person name="Munidasa M."/>
            <person name="Coyle M."/>
            <person name="Taylor M."/>
            <person name="Puazo M."/>
            <person name="Firestine M."/>
            <person name="Scheel M."/>
            <person name="Javaid M."/>
            <person name="Wang M."/>
            <person name="Li M."/>
            <person name="Tabassum N."/>
            <person name="Saada N."/>
            <person name="Osuji N."/>
            <person name="Aqrawi P."/>
            <person name="Fu Q."/>
            <person name="Thornton R."/>
            <person name="Raj R."/>
            <person name="Goodspeed R."/>
            <person name="Mata R."/>
            <person name="Najjar R."/>
            <person name="Gubbala S."/>
            <person name="Lee S."/>
            <person name="Denson S."/>
            <person name="Patil S."/>
            <person name="Macmil S."/>
            <person name="Qi S."/>
            <person name="Matskevitch T."/>
            <person name="Palculict T."/>
            <person name="Mathew T."/>
            <person name="Vee V."/>
            <person name="Velamala V."/>
            <person name="Korchina V."/>
            <person name="Cai W."/>
            <person name="Liu W."/>
            <person name="Dai W."/>
            <person name="Zou X."/>
            <person name="Zhu Y."/>
            <person name="Zhang Y."/>
            <person name="Wu Y.-Q."/>
            <person name="Xin Y."/>
            <person name="Nazarath L."/>
            <person name="Kovar C."/>
            <person name="Han Y."/>
            <person name="Muzny D."/>
            <person name="Gibbs R."/>
        </authorList>
    </citation>
    <scope>NUCLEOTIDE SEQUENCE [LARGE SCALE GENOMIC DNA]</scope>
    <source>
        <strain evidence="5">Jacobina</strain>
    </source>
</reference>
<organism evidence="4 5">
    <name type="scientific">Lutzomyia longipalpis</name>
    <name type="common">Sand fly</name>
    <dbReference type="NCBI Taxonomy" id="7200"/>
    <lineage>
        <taxon>Eukaryota</taxon>
        <taxon>Metazoa</taxon>
        <taxon>Ecdysozoa</taxon>
        <taxon>Arthropoda</taxon>
        <taxon>Hexapoda</taxon>
        <taxon>Insecta</taxon>
        <taxon>Pterygota</taxon>
        <taxon>Neoptera</taxon>
        <taxon>Endopterygota</taxon>
        <taxon>Diptera</taxon>
        <taxon>Nematocera</taxon>
        <taxon>Psychodoidea</taxon>
        <taxon>Psychodidae</taxon>
        <taxon>Lutzomyia</taxon>
        <taxon>Lutzomyia</taxon>
    </lineage>
</organism>
<dbReference type="InterPro" id="IPR046350">
    <property type="entry name" value="Cystatin_sf"/>
</dbReference>
<feature type="domain" description="Cystatin" evidence="2">
    <location>
        <begin position="18"/>
        <end position="73"/>
    </location>
</feature>
<sequence length="105" mass="12315">MSDPTAPPSRQRVVGGHQRFQFENDAQFLALIEKHKEKINSTIGDNYKLKKVLHVTKQVVAGLLYHVTAEFEREGDDETVKYIFMLLDRPWDPPDEHVLEHRRVY</sequence>
<dbReference type="VEuPathDB" id="VectorBase:LLOJ005983"/>
<proteinExistence type="inferred from homology"/>
<dbReference type="CDD" id="cd00042">
    <property type="entry name" value="CY"/>
    <property type="match status" value="1"/>
</dbReference>
<dbReference type="GO" id="GO:0004869">
    <property type="term" value="F:cysteine-type endopeptidase inhibitor activity"/>
    <property type="evidence" value="ECO:0007669"/>
    <property type="project" value="InterPro"/>
</dbReference>
<dbReference type="EMBL" id="AJWK01019170">
    <property type="status" value="NOT_ANNOTATED_CDS"/>
    <property type="molecule type" value="Genomic_DNA"/>
</dbReference>
<dbReference type="Pfam" id="PF00031">
    <property type="entry name" value="Cystatin"/>
    <property type="match status" value="1"/>
</dbReference>
<dbReference type="Proteomes" id="UP000092461">
    <property type="component" value="Unassembled WGS sequence"/>
</dbReference>
<dbReference type="AlphaFoldDB" id="A0A1B0CMU5"/>
<accession>A0A1B0CMU5</accession>
<evidence type="ECO:0000313" key="4">
    <source>
        <dbReference type="EnsemblMetazoa" id="LLOJ005983-PA"/>
    </source>
</evidence>
<protein>
    <recommendedName>
        <fullName evidence="2">Cystatin domain-containing protein</fullName>
    </recommendedName>
</protein>
<dbReference type="PROSITE" id="PS00287">
    <property type="entry name" value="CYSTATIN"/>
    <property type="match status" value="1"/>
</dbReference>
<dbReference type="EMBL" id="GITU01003987">
    <property type="protein sequence ID" value="MBC1172690.1"/>
    <property type="molecule type" value="Transcribed_RNA"/>
</dbReference>
<dbReference type="SUPFAM" id="SSF54403">
    <property type="entry name" value="Cystatin/monellin"/>
    <property type="match status" value="1"/>
</dbReference>
<evidence type="ECO:0000313" key="3">
    <source>
        <dbReference type="EMBL" id="MBC1172690.1"/>
    </source>
</evidence>
<comment type="similarity">
    <text evidence="1">Belongs to the cystatin family.</text>
</comment>
<keyword evidence="5" id="KW-1185">Reference proteome</keyword>
<name>A0A1B0CMU5_LUTLO</name>